<evidence type="ECO:0000259" key="2">
    <source>
        <dbReference type="Pfam" id="PF06114"/>
    </source>
</evidence>
<evidence type="ECO:0000313" key="4">
    <source>
        <dbReference type="Proteomes" id="UP000035763"/>
    </source>
</evidence>
<feature type="compositionally biased region" description="Polar residues" evidence="1">
    <location>
        <begin position="60"/>
        <end position="79"/>
    </location>
</feature>
<dbReference type="Gene3D" id="1.10.10.2910">
    <property type="match status" value="1"/>
</dbReference>
<reference evidence="3 4" key="1">
    <citation type="journal article" date="2013" name="ISME J.">
        <title>A metabolic model for members of the genus Tetrasphaera involved in enhanced biological phosphorus removal.</title>
        <authorList>
            <person name="Kristiansen R."/>
            <person name="Nguyen H.T.T."/>
            <person name="Saunders A.M."/>
            <person name="Nielsen J.L."/>
            <person name="Wimmer R."/>
            <person name="Le V.Q."/>
            <person name="McIlroy S.J."/>
            <person name="Petrovski S."/>
            <person name="Seviour R.J."/>
            <person name="Calteau A."/>
            <person name="Nielsen K.L."/>
            <person name="Nielsen P.H."/>
        </authorList>
    </citation>
    <scope>NUCLEOTIDE SEQUENCE [LARGE SCALE GENOMIC DNA]</scope>
    <source>
        <strain evidence="3 4">Ben110</strain>
    </source>
</reference>
<feature type="region of interest" description="Disordered" evidence="1">
    <location>
        <begin position="25"/>
        <end position="89"/>
    </location>
</feature>
<keyword evidence="4" id="KW-1185">Reference proteome</keyword>
<dbReference type="RefSeq" id="WP_048699127.1">
    <property type="nucleotide sequence ID" value="NZ_HG764815.1"/>
</dbReference>
<dbReference type="STRING" id="1193182.BN11_2830007"/>
<dbReference type="Proteomes" id="UP000035763">
    <property type="component" value="Unassembled WGS sequence"/>
</dbReference>
<dbReference type="AlphaFoldDB" id="W6K3M0"/>
<feature type="domain" description="IrrE N-terminal-like" evidence="2">
    <location>
        <begin position="374"/>
        <end position="433"/>
    </location>
</feature>
<dbReference type="OrthoDB" id="7605626at2"/>
<dbReference type="InterPro" id="IPR010359">
    <property type="entry name" value="IrrE_HExxH"/>
</dbReference>
<evidence type="ECO:0000256" key="1">
    <source>
        <dbReference type="SAM" id="MobiDB-lite"/>
    </source>
</evidence>
<protein>
    <recommendedName>
        <fullName evidence="2">IrrE N-terminal-like domain-containing protein</fullName>
    </recommendedName>
</protein>
<gene>
    <name evidence="3" type="ORF">BN11_2830007</name>
</gene>
<sequence>MTTTVETDSDIWVHDYTTATGVQVAGHWRKRRAGSAAADDDHRPPGGDADPTRSAAATAPSCTPQAASEPPSSLGGTPQATPAAAARLAAAETRYKAALVSAGVSALKHRRGEDGGLQSALRERTEARAELEAARAELAQQPSTAADPSSSETSTASEGPETSTGSGADRCPGCGQFRSQDHQCPTPAGLPAGDYAGLKGDERVKAMVADLESSVKAIVESGQLHRWLNAMASNGLSRWSANNRLLAAVQMLQRGESLDDLHMMGFRQWEKWNRKVSKGAKAVWILAPITRKIVDEDDDGKETHRVVGFKGVPVFNVSDTHGDPLPSSPARPAPGRATPGTIEGLRARVGQAGYSYEETEIPGCRPETGEGTLGYTDPKSKRIVVDARLNEAQKASVIAHELGHVHCGHVDQDYSEYQRHRGQMETEAEMTAYLVNRSRGMTRDQVDAFSPGYIAGWSRGNPTVMHQAVDKATRAFNKITDGPWPDQKGN</sequence>
<feature type="compositionally biased region" description="Low complexity" evidence="1">
    <location>
        <begin position="80"/>
        <end position="89"/>
    </location>
</feature>
<organism evidence="3 4">
    <name type="scientific">Nostocoides australiense Ben110</name>
    <dbReference type="NCBI Taxonomy" id="1193182"/>
    <lineage>
        <taxon>Bacteria</taxon>
        <taxon>Bacillati</taxon>
        <taxon>Actinomycetota</taxon>
        <taxon>Actinomycetes</taxon>
        <taxon>Micrococcales</taxon>
        <taxon>Intrasporangiaceae</taxon>
        <taxon>Nostocoides</taxon>
    </lineage>
</organism>
<comment type="caution">
    <text evidence="3">The sequence shown here is derived from an EMBL/GenBank/DDBJ whole genome shotgun (WGS) entry which is preliminary data.</text>
</comment>
<name>W6K3M0_9MICO</name>
<dbReference type="EMBL" id="CAJA01000205">
    <property type="protein sequence ID" value="CCH73499.1"/>
    <property type="molecule type" value="Genomic_DNA"/>
</dbReference>
<proteinExistence type="predicted"/>
<evidence type="ECO:0000313" key="3">
    <source>
        <dbReference type="EMBL" id="CCH73499.1"/>
    </source>
</evidence>
<feature type="compositionally biased region" description="Polar residues" evidence="1">
    <location>
        <begin position="140"/>
        <end position="166"/>
    </location>
</feature>
<dbReference type="Pfam" id="PF06114">
    <property type="entry name" value="Peptidase_M78"/>
    <property type="match status" value="1"/>
</dbReference>
<feature type="region of interest" description="Disordered" evidence="1">
    <location>
        <begin position="106"/>
        <end position="174"/>
    </location>
</feature>
<feature type="region of interest" description="Disordered" evidence="1">
    <location>
        <begin position="319"/>
        <end position="338"/>
    </location>
</feature>
<feature type="compositionally biased region" description="Basic and acidic residues" evidence="1">
    <location>
        <begin position="121"/>
        <end position="135"/>
    </location>
</feature>
<accession>W6K3M0</accession>